<evidence type="ECO:0000313" key="1">
    <source>
        <dbReference type="EMBL" id="KAL3390344.1"/>
    </source>
</evidence>
<dbReference type="EMBL" id="JBJJXI010000119">
    <property type="protein sequence ID" value="KAL3390344.1"/>
    <property type="molecule type" value="Genomic_DNA"/>
</dbReference>
<name>A0ABD2WB91_9HYME</name>
<dbReference type="Proteomes" id="UP001627154">
    <property type="component" value="Unassembled WGS sequence"/>
</dbReference>
<keyword evidence="2" id="KW-1185">Reference proteome</keyword>
<proteinExistence type="predicted"/>
<gene>
    <name evidence="1" type="ORF">TKK_014787</name>
</gene>
<comment type="caution">
    <text evidence="1">The sequence shown here is derived from an EMBL/GenBank/DDBJ whole genome shotgun (WGS) entry which is preliminary data.</text>
</comment>
<accession>A0ABD2WB91</accession>
<protein>
    <submittedName>
        <fullName evidence="1">Uncharacterized protein</fullName>
    </submittedName>
</protein>
<sequence>MINSVNSCETKNFETFSFHKSPINEKMFITFECKDVKLEIPSPPTKIGKSENQNCLPTVKVKKGDQTNVINEYIFVDFECKGVKLDVPYPSTSMCKTENEKYPTIVKIKKEV</sequence>
<evidence type="ECO:0000313" key="2">
    <source>
        <dbReference type="Proteomes" id="UP001627154"/>
    </source>
</evidence>
<dbReference type="AlphaFoldDB" id="A0ABD2WB91"/>
<reference evidence="1 2" key="1">
    <citation type="journal article" date="2024" name="bioRxiv">
        <title>A reference genome for Trichogramma kaykai: A tiny desert-dwelling parasitoid wasp with competing sex-ratio distorters.</title>
        <authorList>
            <person name="Culotta J."/>
            <person name="Lindsey A.R."/>
        </authorList>
    </citation>
    <scope>NUCLEOTIDE SEQUENCE [LARGE SCALE GENOMIC DNA]</scope>
    <source>
        <strain evidence="1 2">KSX58</strain>
    </source>
</reference>
<organism evidence="1 2">
    <name type="scientific">Trichogramma kaykai</name>
    <dbReference type="NCBI Taxonomy" id="54128"/>
    <lineage>
        <taxon>Eukaryota</taxon>
        <taxon>Metazoa</taxon>
        <taxon>Ecdysozoa</taxon>
        <taxon>Arthropoda</taxon>
        <taxon>Hexapoda</taxon>
        <taxon>Insecta</taxon>
        <taxon>Pterygota</taxon>
        <taxon>Neoptera</taxon>
        <taxon>Endopterygota</taxon>
        <taxon>Hymenoptera</taxon>
        <taxon>Apocrita</taxon>
        <taxon>Proctotrupomorpha</taxon>
        <taxon>Chalcidoidea</taxon>
        <taxon>Trichogrammatidae</taxon>
        <taxon>Trichogramma</taxon>
    </lineage>
</organism>